<dbReference type="EMBL" id="QRDZ01000018">
    <property type="protein sequence ID" value="RED66498.1"/>
    <property type="molecule type" value="Genomic_DNA"/>
</dbReference>
<reference evidence="1 2" key="1">
    <citation type="submission" date="2018-07" db="EMBL/GenBank/DDBJ databases">
        <title>Genomic Encyclopedia of Type Strains, Phase III (KMG-III): the genomes of soil and plant-associated and newly described type strains.</title>
        <authorList>
            <person name="Whitman W."/>
        </authorList>
    </citation>
    <scope>NUCLEOTIDE SEQUENCE [LARGE SCALE GENOMIC DNA]</scope>
    <source>
        <strain evidence="1 2">CECT 7287</strain>
    </source>
</reference>
<keyword evidence="2" id="KW-1185">Reference proteome</keyword>
<gene>
    <name evidence="1" type="ORF">DFP98_118122</name>
</gene>
<name>A0A3D9IXG3_9BACL</name>
<dbReference type="RefSeq" id="WP_281275150.1">
    <property type="nucleotide sequence ID" value="NZ_QRDZ01000018.1"/>
</dbReference>
<evidence type="ECO:0000313" key="1">
    <source>
        <dbReference type="EMBL" id="RED66498.1"/>
    </source>
</evidence>
<comment type="caution">
    <text evidence="1">The sequence shown here is derived from an EMBL/GenBank/DDBJ whole genome shotgun (WGS) entry which is preliminary data.</text>
</comment>
<organism evidence="1 2">
    <name type="scientific">Cohnella phaseoli</name>
    <dbReference type="NCBI Taxonomy" id="456490"/>
    <lineage>
        <taxon>Bacteria</taxon>
        <taxon>Bacillati</taxon>
        <taxon>Bacillota</taxon>
        <taxon>Bacilli</taxon>
        <taxon>Bacillales</taxon>
        <taxon>Paenibacillaceae</taxon>
        <taxon>Cohnella</taxon>
    </lineage>
</organism>
<accession>A0A3D9IXG3</accession>
<dbReference type="AlphaFoldDB" id="A0A3D9IXG3"/>
<evidence type="ECO:0000313" key="2">
    <source>
        <dbReference type="Proteomes" id="UP000256977"/>
    </source>
</evidence>
<dbReference type="Proteomes" id="UP000256977">
    <property type="component" value="Unassembled WGS sequence"/>
</dbReference>
<proteinExistence type="predicted"/>
<protein>
    <submittedName>
        <fullName evidence="1">Uncharacterized protein</fullName>
    </submittedName>
</protein>
<sequence length="42" mass="4651">MAKNKKQKPGNSNAYQEEFATELNDNNAAANVKAAQKNQSKR</sequence>